<feature type="compositionally biased region" description="Pro residues" evidence="6">
    <location>
        <begin position="71"/>
        <end position="83"/>
    </location>
</feature>
<evidence type="ECO:0000313" key="8">
    <source>
        <dbReference type="Proteomes" id="UP000228380"/>
    </source>
</evidence>
<feature type="compositionally biased region" description="Low complexity" evidence="6">
    <location>
        <begin position="19"/>
        <end position="28"/>
    </location>
</feature>
<evidence type="ECO:0000256" key="5">
    <source>
        <dbReference type="ARBA" id="ARBA00023242"/>
    </source>
</evidence>
<feature type="compositionally biased region" description="Pro residues" evidence="6">
    <location>
        <begin position="1"/>
        <end position="18"/>
    </location>
</feature>
<feature type="region of interest" description="Disordered" evidence="6">
    <location>
        <begin position="220"/>
        <end position="370"/>
    </location>
</feature>
<evidence type="ECO:0000256" key="3">
    <source>
        <dbReference type="ARBA" id="ARBA00023015"/>
    </source>
</evidence>
<feature type="compositionally biased region" description="Low complexity" evidence="6">
    <location>
        <begin position="543"/>
        <end position="569"/>
    </location>
</feature>
<feature type="compositionally biased region" description="Low complexity" evidence="6">
    <location>
        <begin position="84"/>
        <end position="102"/>
    </location>
</feature>
<feature type="compositionally biased region" description="Low complexity" evidence="6">
    <location>
        <begin position="399"/>
        <end position="411"/>
    </location>
</feature>
<evidence type="ECO:0000259" key="7">
    <source>
        <dbReference type="Pfam" id="PF03847"/>
    </source>
</evidence>
<evidence type="ECO:0000313" key="9">
    <source>
        <dbReference type="RefSeq" id="XP_008808549.1"/>
    </source>
</evidence>
<name>A0A8B7CY08_PHODC</name>
<dbReference type="FunFam" id="1.10.20.10:FF:000011">
    <property type="entry name" value="Transcription initiation factor TFIID subunit 12"/>
    <property type="match status" value="1"/>
</dbReference>
<dbReference type="GO" id="GO:0000124">
    <property type="term" value="C:SAGA complex"/>
    <property type="evidence" value="ECO:0007669"/>
    <property type="project" value="InterPro"/>
</dbReference>
<keyword evidence="8" id="KW-1185">Reference proteome</keyword>
<sequence length="569" mass="60572">MDPPPPPPPSASSEPPPVAAASPSQAAQPPSPAPSPAQPPPSSTPSTPAETLTPPTSSSSSSAPSPTQNPSTPPQPLSQPQPSPQQQSQTQPPSIQPQQRPPLNRSRPQTPYAHFAHHLPSAPTSSSGPPSSIASPSPSPAPMQRGGLAIGVPAHNPHHPRPQQPPLSFSTFSPSPPFSQPFSSTPRVPEQSPTSSSQVRQPVQGIQNIGMIGALSAGSQIRPSVMSGSQQQRFGQPPLRSASPSANQTLNSQKFPSHGLPRTPSMASPSSPSPVSQSQSLQQQLSSAQGKQMHAPSAPSSSYRPSVKPHVLQQRPHHLQQHQHSLPMTSHQQQIPSSQQQQQQKQQQQLQLQQHQQQASLSHQSHEHHNQQYVALRNQQSVTQQQQAVRALGSTVQKSNVPGQGQSGVVQSGNISPVVNADDAESGNHVLSKRSLRELVAQIDPFEKLDSEVEDVLVEVAEDFIESVTTFACSLAKHRKSTTLEAKDILLHVERNWNMTLPGFGGDEIKCYKKQFTNDIHKERIAVIKKSMVATSDAGNPKNPAAGQAASNAKAHAAKAPAIGSPKTH</sequence>
<dbReference type="PANTHER" id="PTHR12264:SF21">
    <property type="entry name" value="TRANSCRIPTION INITIATION FACTOR TFIID SUBUNIT 12"/>
    <property type="match status" value="1"/>
</dbReference>
<comment type="similarity">
    <text evidence="2">Belongs to the TAF12 family.</text>
</comment>
<dbReference type="GeneID" id="103720564"/>
<feature type="compositionally biased region" description="Pro residues" evidence="6">
    <location>
        <begin position="29"/>
        <end position="43"/>
    </location>
</feature>
<dbReference type="InterPro" id="IPR037794">
    <property type="entry name" value="TAF12"/>
</dbReference>
<reference evidence="9" key="1">
    <citation type="submission" date="2025-08" db="UniProtKB">
        <authorList>
            <consortium name="RefSeq"/>
        </authorList>
    </citation>
    <scope>IDENTIFICATION</scope>
    <source>
        <tissue evidence="9">Young leaves</tissue>
    </source>
</reference>
<dbReference type="Gene3D" id="1.10.20.10">
    <property type="entry name" value="Histone, subunit A"/>
    <property type="match status" value="1"/>
</dbReference>
<comment type="subcellular location">
    <subcellularLocation>
        <location evidence="1">Nucleus</location>
    </subcellularLocation>
</comment>
<evidence type="ECO:0000256" key="2">
    <source>
        <dbReference type="ARBA" id="ARBA00007530"/>
    </source>
</evidence>
<dbReference type="GO" id="GO:0003677">
    <property type="term" value="F:DNA binding"/>
    <property type="evidence" value="ECO:0007669"/>
    <property type="project" value="TreeGrafter"/>
</dbReference>
<feature type="compositionally biased region" description="Low complexity" evidence="6">
    <location>
        <begin position="264"/>
        <end position="302"/>
    </location>
</feature>
<dbReference type="InterPro" id="IPR003228">
    <property type="entry name" value="TFIID_TAF12_dom"/>
</dbReference>
<dbReference type="SUPFAM" id="SSF47113">
    <property type="entry name" value="Histone-fold"/>
    <property type="match status" value="1"/>
</dbReference>
<evidence type="ECO:0000256" key="6">
    <source>
        <dbReference type="SAM" id="MobiDB-lite"/>
    </source>
</evidence>
<keyword evidence="3" id="KW-0805">Transcription regulation</keyword>
<dbReference type="KEGG" id="pda:103720564"/>
<dbReference type="GO" id="GO:0051123">
    <property type="term" value="P:RNA polymerase II preinitiation complex assembly"/>
    <property type="evidence" value="ECO:0007669"/>
    <property type="project" value="TreeGrafter"/>
</dbReference>
<dbReference type="AlphaFoldDB" id="A0A8B7CY08"/>
<dbReference type="PANTHER" id="PTHR12264">
    <property type="entry name" value="TRANSCRIPTION INITIATION FACTOR TFIID SUBUNIT 12"/>
    <property type="match status" value="1"/>
</dbReference>
<protein>
    <submittedName>
        <fullName evidence="9">Transcription initiation factor TFIID subunit 12 isoform X1</fullName>
    </submittedName>
</protein>
<dbReference type="OrthoDB" id="2193432at2759"/>
<feature type="region of interest" description="Disordered" evidence="6">
    <location>
        <begin position="1"/>
        <end position="205"/>
    </location>
</feature>
<feature type="compositionally biased region" description="Polar residues" evidence="6">
    <location>
        <begin position="220"/>
        <end position="234"/>
    </location>
</feature>
<dbReference type="Proteomes" id="UP000228380">
    <property type="component" value="Unplaced"/>
</dbReference>
<feature type="region of interest" description="Disordered" evidence="6">
    <location>
        <begin position="536"/>
        <end position="569"/>
    </location>
</feature>
<feature type="domain" description="Transcription initiation factor TFIID subunit 12" evidence="7">
    <location>
        <begin position="432"/>
        <end position="499"/>
    </location>
</feature>
<feature type="compositionally biased region" description="Low complexity" evidence="6">
    <location>
        <begin position="322"/>
        <end position="363"/>
    </location>
</feature>
<dbReference type="GO" id="GO:0005669">
    <property type="term" value="C:transcription factor TFIID complex"/>
    <property type="evidence" value="ECO:0007669"/>
    <property type="project" value="InterPro"/>
</dbReference>
<dbReference type="GO" id="GO:0017025">
    <property type="term" value="F:TBP-class protein binding"/>
    <property type="evidence" value="ECO:0007669"/>
    <property type="project" value="TreeGrafter"/>
</dbReference>
<evidence type="ECO:0000256" key="1">
    <source>
        <dbReference type="ARBA" id="ARBA00004123"/>
    </source>
</evidence>
<feature type="compositionally biased region" description="Low complexity" evidence="6">
    <location>
        <begin position="120"/>
        <end position="136"/>
    </location>
</feature>
<proteinExistence type="inferred from homology"/>
<keyword evidence="4" id="KW-0804">Transcription</keyword>
<feature type="compositionally biased region" description="Low complexity" evidence="6">
    <location>
        <begin position="44"/>
        <end position="70"/>
    </location>
</feature>
<dbReference type="RefSeq" id="XP_008808549.1">
    <property type="nucleotide sequence ID" value="XM_008810327.4"/>
</dbReference>
<dbReference type="InterPro" id="IPR009072">
    <property type="entry name" value="Histone-fold"/>
</dbReference>
<feature type="compositionally biased region" description="Polar residues" evidence="6">
    <location>
        <begin position="242"/>
        <end position="255"/>
    </location>
</feature>
<dbReference type="CDD" id="cd07981">
    <property type="entry name" value="HFD_TAF12"/>
    <property type="match status" value="1"/>
</dbReference>
<keyword evidence="5" id="KW-0539">Nucleus</keyword>
<evidence type="ECO:0000256" key="4">
    <source>
        <dbReference type="ARBA" id="ARBA00023163"/>
    </source>
</evidence>
<dbReference type="Pfam" id="PF03847">
    <property type="entry name" value="TFIID_20kDa"/>
    <property type="match status" value="1"/>
</dbReference>
<organism evidence="8 9">
    <name type="scientific">Phoenix dactylifera</name>
    <name type="common">Date palm</name>
    <dbReference type="NCBI Taxonomy" id="42345"/>
    <lineage>
        <taxon>Eukaryota</taxon>
        <taxon>Viridiplantae</taxon>
        <taxon>Streptophyta</taxon>
        <taxon>Embryophyta</taxon>
        <taxon>Tracheophyta</taxon>
        <taxon>Spermatophyta</taxon>
        <taxon>Magnoliopsida</taxon>
        <taxon>Liliopsida</taxon>
        <taxon>Arecaceae</taxon>
        <taxon>Coryphoideae</taxon>
        <taxon>Phoeniceae</taxon>
        <taxon>Phoenix</taxon>
    </lineage>
</organism>
<feature type="region of interest" description="Disordered" evidence="6">
    <location>
        <begin position="385"/>
        <end position="411"/>
    </location>
</feature>
<feature type="compositionally biased region" description="Polar residues" evidence="6">
    <location>
        <begin position="191"/>
        <end position="205"/>
    </location>
</feature>
<dbReference type="GO" id="GO:0046982">
    <property type="term" value="F:protein heterodimerization activity"/>
    <property type="evidence" value="ECO:0007669"/>
    <property type="project" value="InterPro"/>
</dbReference>
<gene>
    <name evidence="9" type="primary">LOC103720564</name>
</gene>
<accession>A0A8B7CY08</accession>